<evidence type="ECO:0000259" key="14">
    <source>
        <dbReference type="Pfam" id="PF02163"/>
    </source>
</evidence>
<protein>
    <submittedName>
        <fullName evidence="15">Site-2 protease family protein</fullName>
    </submittedName>
</protein>
<evidence type="ECO:0000256" key="10">
    <source>
        <dbReference type="ARBA" id="ARBA00022989"/>
    </source>
</evidence>
<keyword evidence="5 15" id="KW-0645">Protease</keyword>
<dbReference type="Proteomes" id="UP001489509">
    <property type="component" value="Unassembled WGS sequence"/>
</dbReference>
<name>A0ABV1DWZ2_9FIRM</name>
<accession>A0ABV1DWZ2</accession>
<keyword evidence="12 13" id="KW-0472">Membrane</keyword>
<reference evidence="15 16" key="1">
    <citation type="submission" date="2024-03" db="EMBL/GenBank/DDBJ databases">
        <title>Human intestinal bacterial collection.</title>
        <authorList>
            <person name="Pauvert C."/>
            <person name="Hitch T.C.A."/>
            <person name="Clavel T."/>
        </authorList>
    </citation>
    <scope>NUCLEOTIDE SEQUENCE [LARGE SCALE GENOMIC DNA]</scope>
    <source>
        <strain evidence="15 16">CLA-JM-H44</strain>
    </source>
</reference>
<evidence type="ECO:0000256" key="3">
    <source>
        <dbReference type="ARBA" id="ARBA00007931"/>
    </source>
</evidence>
<comment type="subcellular location">
    <subcellularLocation>
        <location evidence="2">Cell membrane</location>
        <topology evidence="2">Multi-pass membrane protein</topology>
    </subcellularLocation>
</comment>
<keyword evidence="10 13" id="KW-1133">Transmembrane helix</keyword>
<evidence type="ECO:0000256" key="11">
    <source>
        <dbReference type="ARBA" id="ARBA00023049"/>
    </source>
</evidence>
<comment type="cofactor">
    <cofactor evidence="1">
        <name>Zn(2+)</name>
        <dbReference type="ChEBI" id="CHEBI:29105"/>
    </cofactor>
</comment>
<evidence type="ECO:0000256" key="9">
    <source>
        <dbReference type="ARBA" id="ARBA00022833"/>
    </source>
</evidence>
<evidence type="ECO:0000256" key="8">
    <source>
        <dbReference type="ARBA" id="ARBA00022801"/>
    </source>
</evidence>
<feature type="transmembrane region" description="Helical" evidence="13">
    <location>
        <begin position="138"/>
        <end position="161"/>
    </location>
</feature>
<dbReference type="InterPro" id="IPR008915">
    <property type="entry name" value="Peptidase_M50"/>
</dbReference>
<dbReference type="RefSeq" id="WP_349217836.1">
    <property type="nucleotide sequence ID" value="NZ_JBBMFD010000001.1"/>
</dbReference>
<evidence type="ECO:0000256" key="13">
    <source>
        <dbReference type="SAM" id="Phobius"/>
    </source>
</evidence>
<dbReference type="GO" id="GO:0008233">
    <property type="term" value="F:peptidase activity"/>
    <property type="evidence" value="ECO:0007669"/>
    <property type="project" value="UniProtKB-KW"/>
</dbReference>
<evidence type="ECO:0000256" key="6">
    <source>
        <dbReference type="ARBA" id="ARBA00022692"/>
    </source>
</evidence>
<dbReference type="PANTHER" id="PTHR35864">
    <property type="entry name" value="ZINC METALLOPROTEASE MJ0611-RELATED"/>
    <property type="match status" value="1"/>
</dbReference>
<dbReference type="Pfam" id="PF02163">
    <property type="entry name" value="Peptidase_M50"/>
    <property type="match status" value="1"/>
</dbReference>
<keyword evidence="6 13" id="KW-0812">Transmembrane</keyword>
<keyword evidence="16" id="KW-1185">Reference proteome</keyword>
<organism evidence="15 16">
    <name type="scientific">Solibaculum intestinale</name>
    <dbReference type="NCBI Taxonomy" id="3133165"/>
    <lineage>
        <taxon>Bacteria</taxon>
        <taxon>Bacillati</taxon>
        <taxon>Bacillota</taxon>
        <taxon>Clostridia</taxon>
        <taxon>Eubacteriales</taxon>
        <taxon>Oscillospiraceae</taxon>
        <taxon>Solibaculum</taxon>
    </lineage>
</organism>
<dbReference type="GO" id="GO:0006508">
    <property type="term" value="P:proteolysis"/>
    <property type="evidence" value="ECO:0007669"/>
    <property type="project" value="UniProtKB-KW"/>
</dbReference>
<keyword evidence="4" id="KW-1003">Cell membrane</keyword>
<evidence type="ECO:0000313" key="16">
    <source>
        <dbReference type="Proteomes" id="UP001489509"/>
    </source>
</evidence>
<evidence type="ECO:0000256" key="5">
    <source>
        <dbReference type="ARBA" id="ARBA00022670"/>
    </source>
</evidence>
<evidence type="ECO:0000256" key="1">
    <source>
        <dbReference type="ARBA" id="ARBA00001947"/>
    </source>
</evidence>
<sequence>MLFHLLQGGDMTQIVLTLLTTAFVVVAILPIHECAHAFVAHKLGDDTGKYNGRMTLNPMRHLDPIGALSLFLVGFGWAKPVPVNPYNFKNRKAGMALTALAGPVSNLIVAFIAVLLLRINFEIARMNLDYYYGTLYTVIYTFLYLLSVINIGLAVFNFLPIPPLDGSRILCFFLPDRVEEWFYRYQQIISIVFIVLVLFTPVFDGILSFVQTHVFDGLLWVADLPFRLLGMSAL</sequence>
<feature type="transmembrane region" description="Helical" evidence="13">
    <location>
        <begin position="14"/>
        <end position="40"/>
    </location>
</feature>
<keyword evidence="7" id="KW-0479">Metal-binding</keyword>
<feature type="transmembrane region" description="Helical" evidence="13">
    <location>
        <begin position="93"/>
        <end position="117"/>
    </location>
</feature>
<comment type="caution">
    <text evidence="15">The sequence shown here is derived from an EMBL/GenBank/DDBJ whole genome shotgun (WGS) entry which is preliminary data.</text>
</comment>
<dbReference type="InterPro" id="IPR052348">
    <property type="entry name" value="Metallopeptidase_M50B"/>
</dbReference>
<evidence type="ECO:0000313" key="15">
    <source>
        <dbReference type="EMBL" id="MEQ2439578.1"/>
    </source>
</evidence>
<proteinExistence type="inferred from homology"/>
<feature type="domain" description="Peptidase M50" evidence="14">
    <location>
        <begin position="21"/>
        <end position="198"/>
    </location>
</feature>
<evidence type="ECO:0000256" key="12">
    <source>
        <dbReference type="ARBA" id="ARBA00023136"/>
    </source>
</evidence>
<gene>
    <name evidence="15" type="ORF">WMO26_01905</name>
</gene>
<dbReference type="InterPro" id="IPR044537">
    <property type="entry name" value="Rip2-like"/>
</dbReference>
<evidence type="ECO:0000256" key="4">
    <source>
        <dbReference type="ARBA" id="ARBA00022475"/>
    </source>
</evidence>
<dbReference type="CDD" id="cd06158">
    <property type="entry name" value="S2P-M50_like_1"/>
    <property type="match status" value="1"/>
</dbReference>
<evidence type="ECO:0000256" key="7">
    <source>
        <dbReference type="ARBA" id="ARBA00022723"/>
    </source>
</evidence>
<evidence type="ECO:0000256" key="2">
    <source>
        <dbReference type="ARBA" id="ARBA00004651"/>
    </source>
</evidence>
<dbReference type="EMBL" id="JBBMFD010000001">
    <property type="protein sequence ID" value="MEQ2439578.1"/>
    <property type="molecule type" value="Genomic_DNA"/>
</dbReference>
<dbReference type="PANTHER" id="PTHR35864:SF1">
    <property type="entry name" value="ZINC METALLOPROTEASE YWHC-RELATED"/>
    <property type="match status" value="1"/>
</dbReference>
<feature type="transmembrane region" description="Helical" evidence="13">
    <location>
        <begin position="181"/>
        <end position="203"/>
    </location>
</feature>
<keyword evidence="9" id="KW-0862">Zinc</keyword>
<comment type="similarity">
    <text evidence="3">Belongs to the peptidase M50B family.</text>
</comment>
<keyword evidence="8" id="KW-0378">Hydrolase</keyword>
<keyword evidence="11" id="KW-0482">Metalloprotease</keyword>
<feature type="transmembrane region" description="Helical" evidence="13">
    <location>
        <begin position="61"/>
        <end position="78"/>
    </location>
</feature>